<dbReference type="PROSITE" id="PS50012">
    <property type="entry name" value="RCC1_3"/>
    <property type="match status" value="4"/>
</dbReference>
<feature type="repeat" description="RCC1" evidence="2">
    <location>
        <begin position="121"/>
        <end position="174"/>
    </location>
</feature>
<evidence type="ECO:0000256" key="1">
    <source>
        <dbReference type="ARBA" id="ARBA00022737"/>
    </source>
</evidence>
<dbReference type="PANTHER" id="PTHR22870">
    <property type="entry name" value="REGULATOR OF CHROMOSOME CONDENSATION"/>
    <property type="match status" value="1"/>
</dbReference>
<evidence type="ECO:0000256" key="2">
    <source>
        <dbReference type="PROSITE-ProRule" id="PRU00235"/>
    </source>
</evidence>
<feature type="repeat" description="RCC1" evidence="2">
    <location>
        <begin position="70"/>
        <end position="121"/>
    </location>
</feature>
<proteinExistence type="predicted"/>
<dbReference type="EMBL" id="GIBP01006845">
    <property type="protein sequence ID" value="NDV35814.1"/>
    <property type="molecule type" value="Transcribed_RNA"/>
</dbReference>
<feature type="domain" description="RCC1-like" evidence="3">
    <location>
        <begin position="3"/>
        <end position="221"/>
    </location>
</feature>
<dbReference type="InterPro" id="IPR058923">
    <property type="entry name" value="RCC1-like_dom"/>
</dbReference>
<dbReference type="Gene3D" id="2.130.10.30">
    <property type="entry name" value="Regulator of chromosome condensation 1/beta-lactamase-inhibitor protein II"/>
    <property type="match status" value="2"/>
</dbReference>
<protein>
    <recommendedName>
        <fullName evidence="3">RCC1-like domain-containing protein</fullName>
    </recommendedName>
</protein>
<evidence type="ECO:0000313" key="4">
    <source>
        <dbReference type="EMBL" id="NDV35814.1"/>
    </source>
</evidence>
<dbReference type="PRINTS" id="PR00633">
    <property type="entry name" value="RCCNDNSATION"/>
</dbReference>
<organism evidence="4">
    <name type="scientific">Arcella intermedia</name>
    <dbReference type="NCBI Taxonomy" id="1963864"/>
    <lineage>
        <taxon>Eukaryota</taxon>
        <taxon>Amoebozoa</taxon>
        <taxon>Tubulinea</taxon>
        <taxon>Elardia</taxon>
        <taxon>Arcellinida</taxon>
        <taxon>Sphaerothecina</taxon>
        <taxon>Arcellidae</taxon>
        <taxon>Arcella</taxon>
    </lineage>
</organism>
<dbReference type="SUPFAM" id="SSF50985">
    <property type="entry name" value="RCC1/BLIP-II"/>
    <property type="match status" value="1"/>
</dbReference>
<dbReference type="InterPro" id="IPR000408">
    <property type="entry name" value="Reg_chr_condens"/>
</dbReference>
<dbReference type="InterPro" id="IPR051210">
    <property type="entry name" value="Ub_ligase/GEF_domain"/>
</dbReference>
<reference evidence="4" key="1">
    <citation type="journal article" date="2020" name="J. Eukaryot. Microbiol.">
        <title>De novo Sequencing, Assembly and Annotation of the Transcriptome for the Free-Living Testate Amoeba Arcella intermedia.</title>
        <authorList>
            <person name="Ribeiro G.M."/>
            <person name="Porfirio-Sousa A.L."/>
            <person name="Maurer-Alcala X.X."/>
            <person name="Katz L.A."/>
            <person name="Lahr D.J.G."/>
        </authorList>
    </citation>
    <scope>NUCLEOTIDE SEQUENCE</scope>
</reference>
<dbReference type="PROSITE" id="PS00626">
    <property type="entry name" value="RCC1_2"/>
    <property type="match status" value="2"/>
</dbReference>
<feature type="repeat" description="RCC1" evidence="2">
    <location>
        <begin position="15"/>
        <end position="69"/>
    </location>
</feature>
<evidence type="ECO:0000259" key="3">
    <source>
        <dbReference type="Pfam" id="PF25390"/>
    </source>
</evidence>
<dbReference type="InterPro" id="IPR009091">
    <property type="entry name" value="RCC1/BLIP-II"/>
</dbReference>
<accession>A0A6B2LFN8</accession>
<feature type="repeat" description="RCC1" evidence="2">
    <location>
        <begin position="174"/>
        <end position="226"/>
    </location>
</feature>
<dbReference type="AlphaFoldDB" id="A0A6B2LFN8"/>
<dbReference type="Pfam" id="PF25390">
    <property type="entry name" value="WD40_RLD"/>
    <property type="match status" value="1"/>
</dbReference>
<keyword evidence="1" id="KW-0677">Repeat</keyword>
<sequence length="241" mass="26355">MKIGSLHALLLDSEGKVYSYGQNCWGQLGLLKVSVKEEILHPQVVSLLEEHPISLIACGGNHSIALSKDGEIWVWGSNEYGQLGLEKRYHIVQFPININWHLDPPLYIACGENHTLIATQSELYSFGKGSSGQLGTGSLEDAYVPTKVPKFSGKRLLLLRSGFGSSHNFAVTEKGVYGWGRATRGQLGIADLSGNCSKPRKIPDLTGQHILDISCGWYHTATLVGHIPPFLQFGVLVNSYI</sequence>
<name>A0A6B2LFN8_9EUKA</name>
<dbReference type="PANTHER" id="PTHR22870:SF408">
    <property type="entry name" value="OS09G0560450 PROTEIN"/>
    <property type="match status" value="1"/>
</dbReference>